<accession>A0AA37M8U9</accession>
<proteinExistence type="predicted"/>
<name>A0AA37M8U9_9HYPH</name>
<organism evidence="1 2">
    <name type="scientific">Methylobacterium frigidaeris</name>
    <dbReference type="NCBI Taxonomy" id="2038277"/>
    <lineage>
        <taxon>Bacteria</taxon>
        <taxon>Pseudomonadati</taxon>
        <taxon>Pseudomonadota</taxon>
        <taxon>Alphaproteobacteria</taxon>
        <taxon>Hyphomicrobiales</taxon>
        <taxon>Methylobacteriaceae</taxon>
        <taxon>Methylobacterium</taxon>
    </lineage>
</organism>
<comment type="caution">
    <text evidence="1">The sequence shown here is derived from an EMBL/GenBank/DDBJ whole genome shotgun (WGS) entry which is preliminary data.</text>
</comment>
<keyword evidence="2" id="KW-1185">Reference proteome</keyword>
<evidence type="ECO:0000313" key="1">
    <source>
        <dbReference type="EMBL" id="GJD66592.1"/>
    </source>
</evidence>
<reference evidence="1" key="2">
    <citation type="submission" date="2021-08" db="EMBL/GenBank/DDBJ databases">
        <authorList>
            <person name="Tani A."/>
            <person name="Ola A."/>
            <person name="Ogura Y."/>
            <person name="Katsura K."/>
            <person name="Hayashi T."/>
        </authorList>
    </citation>
    <scope>NUCLEOTIDE SEQUENCE</scope>
    <source>
        <strain evidence="1">JCM 32048</strain>
    </source>
</reference>
<gene>
    <name evidence="1" type="ORF">MPEAHAMD_6790</name>
</gene>
<protein>
    <submittedName>
        <fullName evidence="1">Uncharacterized protein</fullName>
    </submittedName>
</protein>
<dbReference type="Proteomes" id="UP001055286">
    <property type="component" value="Unassembled WGS sequence"/>
</dbReference>
<sequence length="396" mass="43403">MSDAGDFFAVDWRCVDIAARLPGGNLAAPAYLVLARYTSGKDHSTTQAGATAIVKALGLTWGRADLALKTLENAGLITAPSKGTTRKLLSWGDYQAAKVPLTDRQTAVLARVRRKREPITASSDPDYQVAYALVQKMLLQHVEGGKGKARFVSLPREFVWLPNSLVDGFRAGDAPLSRLRQIGDGRAAMVLMRVYQHANLPEDGGLPRAAVRTPFKRLEAARWQGFSVWAFDRGNSWAGHDPLMRPFIGQAKGEQFNTLAGEFWAAWHALSEARLVESVGYVFDGEEEGSQPIHPFSPWNGTDEERMVTREALMAASRMVTESQLQRVASEFGNSNLYVCPVQAHVLNAQLVGIWRPVYRPNTAKTRAWVAGFLHQCEGHAAVFGSLAQTASRSTA</sequence>
<dbReference type="EMBL" id="BPQJ01000070">
    <property type="protein sequence ID" value="GJD66592.1"/>
    <property type="molecule type" value="Genomic_DNA"/>
</dbReference>
<dbReference type="AlphaFoldDB" id="A0AA37M8U9"/>
<reference evidence="1" key="1">
    <citation type="journal article" date="2016" name="Front. Microbiol.">
        <title>Genome Sequence of the Piezophilic, Mesophilic Sulfate-Reducing Bacterium Desulfovibrio indicus J2T.</title>
        <authorList>
            <person name="Cao J."/>
            <person name="Maignien L."/>
            <person name="Shao Z."/>
            <person name="Alain K."/>
            <person name="Jebbar M."/>
        </authorList>
    </citation>
    <scope>NUCLEOTIDE SEQUENCE</scope>
    <source>
        <strain evidence="1">JCM 32048</strain>
    </source>
</reference>
<evidence type="ECO:0000313" key="2">
    <source>
        <dbReference type="Proteomes" id="UP001055286"/>
    </source>
</evidence>
<dbReference type="RefSeq" id="WP_099901920.1">
    <property type="nucleotide sequence ID" value="NZ_BPQJ01000070.1"/>
</dbReference>